<comment type="caution">
    <text evidence="2">The sequence shown here is derived from an EMBL/GenBank/DDBJ whole genome shotgun (WGS) entry which is preliminary data.</text>
</comment>
<dbReference type="EMBL" id="JAAAHW010012097">
    <property type="protein sequence ID" value="KAF9915781.1"/>
    <property type="molecule type" value="Genomic_DNA"/>
</dbReference>
<proteinExistence type="predicted"/>
<keyword evidence="3" id="KW-1185">Reference proteome</keyword>
<name>A0A9P6IFX9_9FUNG</name>
<gene>
    <name evidence="2" type="ORF">BGZ65_000569</name>
</gene>
<feature type="region of interest" description="Disordered" evidence="1">
    <location>
        <begin position="21"/>
        <end position="55"/>
    </location>
</feature>
<feature type="non-terminal residue" evidence="2">
    <location>
        <position position="55"/>
    </location>
</feature>
<dbReference type="Proteomes" id="UP000749646">
    <property type="component" value="Unassembled WGS sequence"/>
</dbReference>
<dbReference type="AlphaFoldDB" id="A0A9P6IFX9"/>
<organism evidence="2 3">
    <name type="scientific">Modicella reniformis</name>
    <dbReference type="NCBI Taxonomy" id="1440133"/>
    <lineage>
        <taxon>Eukaryota</taxon>
        <taxon>Fungi</taxon>
        <taxon>Fungi incertae sedis</taxon>
        <taxon>Mucoromycota</taxon>
        <taxon>Mortierellomycotina</taxon>
        <taxon>Mortierellomycetes</taxon>
        <taxon>Mortierellales</taxon>
        <taxon>Mortierellaceae</taxon>
        <taxon>Modicella</taxon>
    </lineage>
</organism>
<reference evidence="2" key="1">
    <citation type="journal article" date="2020" name="Fungal Divers.">
        <title>Resolving the Mortierellaceae phylogeny through synthesis of multi-gene phylogenetics and phylogenomics.</title>
        <authorList>
            <person name="Vandepol N."/>
            <person name="Liber J."/>
            <person name="Desiro A."/>
            <person name="Na H."/>
            <person name="Kennedy M."/>
            <person name="Barry K."/>
            <person name="Grigoriev I.V."/>
            <person name="Miller A.N."/>
            <person name="O'Donnell K."/>
            <person name="Stajich J.E."/>
            <person name="Bonito G."/>
        </authorList>
    </citation>
    <scope>NUCLEOTIDE SEQUENCE</scope>
    <source>
        <strain evidence="2">MES-2147</strain>
    </source>
</reference>
<evidence type="ECO:0000313" key="3">
    <source>
        <dbReference type="Proteomes" id="UP000749646"/>
    </source>
</evidence>
<protein>
    <submittedName>
        <fullName evidence="2">Uncharacterized protein</fullName>
    </submittedName>
</protein>
<evidence type="ECO:0000256" key="1">
    <source>
        <dbReference type="SAM" id="MobiDB-lite"/>
    </source>
</evidence>
<evidence type="ECO:0000313" key="2">
    <source>
        <dbReference type="EMBL" id="KAF9915781.1"/>
    </source>
</evidence>
<sequence>NNNHNNWILRLKPLLVHQDLARTSMRDHPDQESVSMNEIPPPQNLSTPNAALRSC</sequence>
<feature type="non-terminal residue" evidence="2">
    <location>
        <position position="1"/>
    </location>
</feature>
<accession>A0A9P6IFX9</accession>